<comment type="caution">
    <text evidence="2">The sequence shown here is derived from an EMBL/GenBank/DDBJ whole genome shotgun (WGS) entry which is preliminary data.</text>
</comment>
<evidence type="ECO:0000259" key="1">
    <source>
        <dbReference type="PROSITE" id="PS50878"/>
    </source>
</evidence>
<protein>
    <submittedName>
        <fullName evidence="2">LINE-1 retrotransposable element ORF2 protein</fullName>
    </submittedName>
</protein>
<dbReference type="InterPro" id="IPR000477">
    <property type="entry name" value="RT_dom"/>
</dbReference>
<sequence length="1029" mass="114553">MFREKEDNVNLDLACEAVLDRASEHNLVVLLDKWSMCWKQRGRTRAIGPLAYEKYNTLGFYGHDEIPGLDKDLADAAFLRLVEQGIEPNPGPSSGHMRVNCCNTGGVPGAWRALNLLACGTVLLLQDTPFTQTEAEAFSKAAKRSGYRMHWIPGRVCGMRRVGGLTTLVPRSMRQQPGSNFQQGTAQLLCTWVQGVAVLNYYFPPEQQDDGAAVIHEAEVGLRLTEIPFLAGGDANEQPEQQSVTVSAWRNAGGSVLHTGLATRWDSNREVDWFVSNRGPCLSEPWQINLAISDHIPLSIDFLGIEKIRKHGRLKQQPKWHKPPCLSTTEWRSLLQQEWVRSSSSHPAFARLTTLLEEPVPDVQREWDEFMIFMSAIFHNATREAWNAAPAGPEKECLARSLKQPGVKNGKGIQNAIHQWVSVACKTAGSPKTSEASRKVAKQLARLYEVRKLAHRGLQNDLRQAAQSNPICVLVGKLWPEESGLSLAEVVRRADVEIALAQTARTNQEEADQRRRISDWKRNLTSGGLTCISKWVRSKESPPSCVNVTKGDCVAQDDVAAASMIREHWAGVQRDQARNSQHSSDEVANTLLQGFAGSLQKEKQDPHSWSAPTLQDFTQAVRRSSGSAGPDSWTGEELSNVPDACIDLFFKLSQRWEVAAVVPIQLKEGRQTNLPKQHKIYDAAHIKVGDTRPITVLSTWWRAYAGAWAASGPLKQWLSKHIAAEVCGLKDRPGCEETGAMLQDHLVHTKGVLVSLDYSQCFDRLDPRATALLLQQLGWPRGLIDTMLAVWDQGHRWVQWGSHTHPIPLKCSAAPQGCPLAPAILSIWLSSGITNVQQHLKSQGYSERRLEKSISRTYMDDRTFVCPTWNEASDRANAWFSFSKKVNLRENEDKAQACGKTRAKQLTVQRHRPEWTKQTPKVLGITSVPGPRTEADSERQRLSKGLRRLHLLALIKLPFERFLPCYRPTLQSDCSGAGSRSVVGPQMVLGNGKQALLHLLGGWLKPKECQKMKPVPAPGVKEVLEIGSI</sequence>
<name>A0A1Q9CV02_SYMMI</name>
<evidence type="ECO:0000313" key="2">
    <source>
        <dbReference type="EMBL" id="OLP86762.1"/>
    </source>
</evidence>
<gene>
    <name evidence="2" type="primary">Pol</name>
    <name evidence="2" type="ORF">AK812_SmicGene32120</name>
</gene>
<dbReference type="PROSITE" id="PS50878">
    <property type="entry name" value="RT_POL"/>
    <property type="match status" value="1"/>
</dbReference>
<dbReference type="SUPFAM" id="SSF56219">
    <property type="entry name" value="DNase I-like"/>
    <property type="match status" value="1"/>
</dbReference>
<dbReference type="SUPFAM" id="SSF56672">
    <property type="entry name" value="DNA/RNA polymerases"/>
    <property type="match status" value="1"/>
</dbReference>
<organism evidence="2 3">
    <name type="scientific">Symbiodinium microadriaticum</name>
    <name type="common">Dinoflagellate</name>
    <name type="synonym">Zooxanthella microadriatica</name>
    <dbReference type="NCBI Taxonomy" id="2951"/>
    <lineage>
        <taxon>Eukaryota</taxon>
        <taxon>Sar</taxon>
        <taxon>Alveolata</taxon>
        <taxon>Dinophyceae</taxon>
        <taxon>Suessiales</taxon>
        <taxon>Symbiodiniaceae</taxon>
        <taxon>Symbiodinium</taxon>
    </lineage>
</organism>
<dbReference type="AlphaFoldDB" id="A0A1Q9CV02"/>
<proteinExistence type="predicted"/>
<dbReference type="InterPro" id="IPR043502">
    <property type="entry name" value="DNA/RNA_pol_sf"/>
</dbReference>
<feature type="domain" description="Reverse transcriptase" evidence="1">
    <location>
        <begin position="655"/>
        <end position="927"/>
    </location>
</feature>
<accession>A0A1Q9CV02</accession>
<dbReference type="OrthoDB" id="408346at2759"/>
<dbReference type="Pfam" id="PF00078">
    <property type="entry name" value="RVT_1"/>
    <property type="match status" value="1"/>
</dbReference>
<evidence type="ECO:0000313" key="3">
    <source>
        <dbReference type="Proteomes" id="UP000186817"/>
    </source>
</evidence>
<reference evidence="2 3" key="1">
    <citation type="submission" date="2016-02" db="EMBL/GenBank/DDBJ databases">
        <title>Genome analysis of coral dinoflagellate symbionts highlights evolutionary adaptations to a symbiotic lifestyle.</title>
        <authorList>
            <person name="Aranda M."/>
            <person name="Li Y."/>
            <person name="Liew Y.J."/>
            <person name="Baumgarten S."/>
            <person name="Simakov O."/>
            <person name="Wilson M."/>
            <person name="Piel J."/>
            <person name="Ashoor H."/>
            <person name="Bougouffa S."/>
            <person name="Bajic V.B."/>
            <person name="Ryu T."/>
            <person name="Ravasi T."/>
            <person name="Bayer T."/>
            <person name="Micklem G."/>
            <person name="Kim H."/>
            <person name="Bhak J."/>
            <person name="Lajeunesse T.C."/>
            <person name="Voolstra C.R."/>
        </authorList>
    </citation>
    <scope>NUCLEOTIDE SEQUENCE [LARGE SCALE GENOMIC DNA]</scope>
    <source>
        <strain evidence="2 3">CCMP2467</strain>
    </source>
</reference>
<dbReference type="Proteomes" id="UP000186817">
    <property type="component" value="Unassembled WGS sequence"/>
</dbReference>
<dbReference type="EMBL" id="LSRX01000901">
    <property type="protein sequence ID" value="OLP86762.1"/>
    <property type="molecule type" value="Genomic_DNA"/>
</dbReference>
<dbReference type="InterPro" id="IPR036691">
    <property type="entry name" value="Endo/exonu/phosph_ase_sf"/>
</dbReference>
<keyword evidence="3" id="KW-1185">Reference proteome</keyword>